<proteinExistence type="predicted"/>
<comment type="caution">
    <text evidence="1">The sequence shown here is derived from an EMBL/GenBank/DDBJ whole genome shotgun (WGS) entry which is preliminary data.</text>
</comment>
<dbReference type="EMBL" id="JARVKF010000441">
    <property type="protein sequence ID" value="KAK9413195.1"/>
    <property type="molecule type" value="Genomic_DNA"/>
</dbReference>
<organism evidence="1 2">
    <name type="scientific">Seiridium unicorne</name>
    <dbReference type="NCBI Taxonomy" id="138068"/>
    <lineage>
        <taxon>Eukaryota</taxon>
        <taxon>Fungi</taxon>
        <taxon>Dikarya</taxon>
        <taxon>Ascomycota</taxon>
        <taxon>Pezizomycotina</taxon>
        <taxon>Sordariomycetes</taxon>
        <taxon>Xylariomycetidae</taxon>
        <taxon>Amphisphaeriales</taxon>
        <taxon>Sporocadaceae</taxon>
        <taxon>Seiridium</taxon>
    </lineage>
</organism>
<evidence type="ECO:0000313" key="1">
    <source>
        <dbReference type="EMBL" id="KAK9413195.1"/>
    </source>
</evidence>
<gene>
    <name evidence="1" type="ORF">SUNI508_11971</name>
</gene>
<dbReference type="InterPro" id="IPR036770">
    <property type="entry name" value="Ankyrin_rpt-contain_sf"/>
</dbReference>
<reference evidence="1 2" key="1">
    <citation type="journal article" date="2024" name="J. Plant Pathol.">
        <title>Sequence and assembly of the genome of Seiridium unicorne, isolate CBS 538.82, causal agent of cypress canker disease.</title>
        <authorList>
            <person name="Scali E."/>
            <person name="Rocca G.D."/>
            <person name="Danti R."/>
            <person name="Garbelotto M."/>
            <person name="Barberini S."/>
            <person name="Baroncelli R."/>
            <person name="Emiliani G."/>
        </authorList>
    </citation>
    <scope>NUCLEOTIDE SEQUENCE [LARGE SCALE GENOMIC DNA]</scope>
    <source>
        <strain evidence="1 2">BM-138-508</strain>
    </source>
</reference>
<accession>A0ABR2UEY6</accession>
<protein>
    <recommendedName>
        <fullName evidence="3">Ankyrin repeat protein</fullName>
    </recommendedName>
</protein>
<dbReference type="SUPFAM" id="SSF48403">
    <property type="entry name" value="Ankyrin repeat"/>
    <property type="match status" value="1"/>
</dbReference>
<evidence type="ECO:0008006" key="3">
    <source>
        <dbReference type="Google" id="ProtNLM"/>
    </source>
</evidence>
<dbReference type="Gene3D" id="1.25.40.20">
    <property type="entry name" value="Ankyrin repeat-containing domain"/>
    <property type="match status" value="1"/>
</dbReference>
<dbReference type="InterPro" id="IPR002110">
    <property type="entry name" value="Ankyrin_rpt"/>
</dbReference>
<evidence type="ECO:0000313" key="2">
    <source>
        <dbReference type="Proteomes" id="UP001408356"/>
    </source>
</evidence>
<dbReference type="Pfam" id="PF12796">
    <property type="entry name" value="Ank_2"/>
    <property type="match status" value="1"/>
</dbReference>
<dbReference type="Proteomes" id="UP001408356">
    <property type="component" value="Unassembled WGS sequence"/>
</dbReference>
<name>A0ABR2UEY6_9PEZI</name>
<sequence>MPLAQKFYGDPNFYDTLERSLVEQRRVFTVNSSAGEQVNLVRALLQECPSDPEGVSRAWDVCPEAAIKNPAAVMEYLVQQVLHVKNARSGYMGDLGRGAGADINGIHGFQTPLTAAASAGEVEIVRWLLDHGTGCMKDGFTLGLSSLGGKLDIIKMLLDQAECSVPDKRRPQLAAENSEEQREHAPDAVPKAMQNDETSQACLDLAVENAPVKDETGRFVRTDKKLVFDCLNSAVASCCIRTKVDDMRKMLGLVMQCTNVFKESELFDGLLREVIRGCYHAKNL</sequence>
<keyword evidence="2" id="KW-1185">Reference proteome</keyword>